<accession>A0ABT0Q4Z1</accession>
<feature type="signal peptide" evidence="1">
    <location>
        <begin position="1"/>
        <end position="22"/>
    </location>
</feature>
<proteinExistence type="predicted"/>
<dbReference type="Proteomes" id="UP001203880">
    <property type="component" value="Unassembled WGS sequence"/>
</dbReference>
<feature type="chain" id="PRO_5045091363" description="DUF4177 domain-containing protein" evidence="1">
    <location>
        <begin position="23"/>
        <end position="96"/>
    </location>
</feature>
<sequence length="96" mass="10418">MKQIAFLTLVLALTALPRPGLAAECYADYKAKQDAPLKLHYGVMQVSGACSAAQAQTELSQRLSANGWTLLNVISVFGPDGLQQRKADAGPYYLRY</sequence>
<evidence type="ECO:0000256" key="1">
    <source>
        <dbReference type="SAM" id="SignalP"/>
    </source>
</evidence>
<reference evidence="2" key="1">
    <citation type="submission" date="2022-05" db="EMBL/GenBank/DDBJ databases">
        <authorList>
            <person name="Park J.-S."/>
        </authorList>
    </citation>
    <scope>NUCLEOTIDE SEQUENCE</scope>
    <source>
        <strain evidence="2">2012CJ41-6</strain>
    </source>
</reference>
<organism evidence="2 3">
    <name type="scientific">Ruegeria spongiae</name>
    <dbReference type="NCBI Taxonomy" id="2942209"/>
    <lineage>
        <taxon>Bacteria</taxon>
        <taxon>Pseudomonadati</taxon>
        <taxon>Pseudomonadota</taxon>
        <taxon>Alphaproteobacteria</taxon>
        <taxon>Rhodobacterales</taxon>
        <taxon>Roseobacteraceae</taxon>
        <taxon>Ruegeria</taxon>
    </lineage>
</organism>
<comment type="caution">
    <text evidence="2">The sequence shown here is derived from an EMBL/GenBank/DDBJ whole genome shotgun (WGS) entry which is preliminary data.</text>
</comment>
<gene>
    <name evidence="2" type="ORF">M3P21_14110</name>
</gene>
<evidence type="ECO:0008006" key="4">
    <source>
        <dbReference type="Google" id="ProtNLM"/>
    </source>
</evidence>
<keyword evidence="3" id="KW-1185">Reference proteome</keyword>
<dbReference type="EMBL" id="JAMFMB010000017">
    <property type="protein sequence ID" value="MCL6284667.1"/>
    <property type="molecule type" value="Genomic_DNA"/>
</dbReference>
<dbReference type="RefSeq" id="WP_249710772.1">
    <property type="nucleotide sequence ID" value="NZ_JAMFMB010000017.1"/>
</dbReference>
<keyword evidence="1" id="KW-0732">Signal</keyword>
<evidence type="ECO:0000313" key="3">
    <source>
        <dbReference type="Proteomes" id="UP001203880"/>
    </source>
</evidence>
<evidence type="ECO:0000313" key="2">
    <source>
        <dbReference type="EMBL" id="MCL6284667.1"/>
    </source>
</evidence>
<protein>
    <recommendedName>
        <fullName evidence="4">DUF4177 domain-containing protein</fullName>
    </recommendedName>
</protein>
<name>A0ABT0Q4Z1_9RHOB</name>